<keyword evidence="3" id="KW-1185">Reference proteome</keyword>
<sequence>MDDQEVIGMATLDEARSAKAALRQKVTGLDGVIGVGVAPEFTTSLGQPPREYPAQKHAQSGTSGRSSVEVLAEEVSVEQVTGSGGSWVLQVNVTDPRLVDKVPEEINDVAVRVRVVGAVKAG</sequence>
<evidence type="ECO:0000256" key="1">
    <source>
        <dbReference type="SAM" id="MobiDB-lite"/>
    </source>
</evidence>
<dbReference type="RefSeq" id="WP_377141281.1">
    <property type="nucleotide sequence ID" value="NZ_JBHSFI010000009.1"/>
</dbReference>
<proteinExistence type="predicted"/>
<evidence type="ECO:0000313" key="3">
    <source>
        <dbReference type="Proteomes" id="UP001596011"/>
    </source>
</evidence>
<protein>
    <submittedName>
        <fullName evidence="2">Uncharacterized protein</fullName>
    </submittedName>
</protein>
<comment type="caution">
    <text evidence="2">The sequence shown here is derived from an EMBL/GenBank/DDBJ whole genome shotgun (WGS) entry which is preliminary data.</text>
</comment>
<name>A0ABV9HQF2_9MICO</name>
<reference evidence="3" key="1">
    <citation type="journal article" date="2019" name="Int. J. Syst. Evol. Microbiol.">
        <title>The Global Catalogue of Microorganisms (GCM) 10K type strain sequencing project: providing services to taxonomists for standard genome sequencing and annotation.</title>
        <authorList>
            <consortium name="The Broad Institute Genomics Platform"/>
            <consortium name="The Broad Institute Genome Sequencing Center for Infectious Disease"/>
            <person name="Wu L."/>
            <person name="Ma J."/>
        </authorList>
    </citation>
    <scope>NUCLEOTIDE SEQUENCE [LARGE SCALE GENOMIC DNA]</scope>
    <source>
        <strain evidence="3">CCUG 42722</strain>
    </source>
</reference>
<dbReference type="EMBL" id="JBHSFI010000009">
    <property type="protein sequence ID" value="MFC4631645.1"/>
    <property type="molecule type" value="Genomic_DNA"/>
</dbReference>
<evidence type="ECO:0000313" key="2">
    <source>
        <dbReference type="EMBL" id="MFC4631645.1"/>
    </source>
</evidence>
<gene>
    <name evidence="2" type="ORF">ACFO6V_25625</name>
</gene>
<dbReference type="Proteomes" id="UP001596011">
    <property type="component" value="Unassembled WGS sequence"/>
</dbReference>
<organism evidence="2 3">
    <name type="scientific">Promicromonospora alba</name>
    <dbReference type="NCBI Taxonomy" id="1616110"/>
    <lineage>
        <taxon>Bacteria</taxon>
        <taxon>Bacillati</taxon>
        <taxon>Actinomycetota</taxon>
        <taxon>Actinomycetes</taxon>
        <taxon>Micrococcales</taxon>
        <taxon>Promicromonosporaceae</taxon>
        <taxon>Promicromonospora</taxon>
    </lineage>
</organism>
<feature type="region of interest" description="Disordered" evidence="1">
    <location>
        <begin position="44"/>
        <end position="67"/>
    </location>
</feature>
<accession>A0ABV9HQF2</accession>